<reference evidence="1 2" key="1">
    <citation type="submission" date="2019-04" db="EMBL/GenBank/DDBJ databases">
        <title>Friends and foes A comparative genomics study of 23 Aspergillus species from section Flavi.</title>
        <authorList>
            <consortium name="DOE Joint Genome Institute"/>
            <person name="Kjaerbolling I."/>
            <person name="Vesth T."/>
            <person name="Frisvad J.C."/>
            <person name="Nybo J.L."/>
            <person name="Theobald S."/>
            <person name="Kildgaard S."/>
            <person name="Isbrandt T."/>
            <person name="Kuo A."/>
            <person name="Sato A."/>
            <person name="Lyhne E.K."/>
            <person name="Kogle M.E."/>
            <person name="Wiebenga A."/>
            <person name="Kun R.S."/>
            <person name="Lubbers R.J."/>
            <person name="Makela M.R."/>
            <person name="Barry K."/>
            <person name="Chovatia M."/>
            <person name="Clum A."/>
            <person name="Daum C."/>
            <person name="Haridas S."/>
            <person name="He G."/>
            <person name="LaButti K."/>
            <person name="Lipzen A."/>
            <person name="Mondo S."/>
            <person name="Riley R."/>
            <person name="Salamov A."/>
            <person name="Simmons B.A."/>
            <person name="Magnuson J.K."/>
            <person name="Henrissat B."/>
            <person name="Mortensen U.H."/>
            <person name="Larsen T.O."/>
            <person name="Devries R.P."/>
            <person name="Grigoriev I.V."/>
            <person name="Machida M."/>
            <person name="Baker S.E."/>
            <person name="Andersen M.R."/>
        </authorList>
    </citation>
    <scope>NUCLEOTIDE SEQUENCE [LARGE SCALE GENOMIC DNA]</scope>
    <source>
        <strain evidence="1 2">IBT 18842</strain>
    </source>
</reference>
<dbReference type="GO" id="GO:0016787">
    <property type="term" value="F:hydrolase activity"/>
    <property type="evidence" value="ECO:0007669"/>
    <property type="project" value="UniProtKB-KW"/>
</dbReference>
<gene>
    <name evidence="1" type="ORF">BDV25DRAFT_171555</name>
</gene>
<evidence type="ECO:0000313" key="1">
    <source>
        <dbReference type="EMBL" id="KAE8151324.1"/>
    </source>
</evidence>
<dbReference type="SUPFAM" id="SSF52540">
    <property type="entry name" value="P-loop containing nucleoside triphosphate hydrolases"/>
    <property type="match status" value="1"/>
</dbReference>
<dbReference type="InterPro" id="IPR040632">
    <property type="entry name" value="Sulfotransfer_4"/>
</dbReference>
<dbReference type="PANTHER" id="PTHR36978:SF4">
    <property type="entry name" value="P-LOOP CONTAINING NUCLEOSIDE TRIPHOSPHATE HYDROLASE PROTEIN"/>
    <property type="match status" value="1"/>
</dbReference>
<dbReference type="InterPro" id="IPR027417">
    <property type="entry name" value="P-loop_NTPase"/>
</dbReference>
<keyword evidence="1" id="KW-0378">Hydrolase</keyword>
<sequence length="221" mass="25219">MASLKIIGAGYGRTGTLSLCRALDILGYSCHHMEKMLLDDSQDPALFQHAYQSKAGVDWDHIFRGYDAAVDWPAAAFWESLVHHYPDAKVILTVRDPEDWYRSVGNTIHNWPMNDGSAWPEKMMASRKMAKTIVKEGELKMYSNKEAMIEQYKTHIAYVCSTVPKDRLLVFESSQGWGPLCNFLGVEPPVGIAYPHLNKGGLFRERLMRVREKIEESMHKK</sequence>
<dbReference type="Gene3D" id="3.40.50.300">
    <property type="entry name" value="P-loop containing nucleotide triphosphate hydrolases"/>
    <property type="match status" value="1"/>
</dbReference>
<dbReference type="EMBL" id="ML742073">
    <property type="protein sequence ID" value="KAE8151324.1"/>
    <property type="molecule type" value="Genomic_DNA"/>
</dbReference>
<proteinExistence type="predicted"/>
<dbReference type="PANTHER" id="PTHR36978">
    <property type="entry name" value="P-LOOP CONTAINING NUCLEOTIDE TRIPHOSPHATE HYDROLASE"/>
    <property type="match status" value="1"/>
</dbReference>
<evidence type="ECO:0000313" key="2">
    <source>
        <dbReference type="Proteomes" id="UP000325780"/>
    </source>
</evidence>
<dbReference type="Proteomes" id="UP000325780">
    <property type="component" value="Unassembled WGS sequence"/>
</dbReference>
<organism evidence="1 2">
    <name type="scientific">Aspergillus avenaceus</name>
    <dbReference type="NCBI Taxonomy" id="36643"/>
    <lineage>
        <taxon>Eukaryota</taxon>
        <taxon>Fungi</taxon>
        <taxon>Dikarya</taxon>
        <taxon>Ascomycota</taxon>
        <taxon>Pezizomycotina</taxon>
        <taxon>Eurotiomycetes</taxon>
        <taxon>Eurotiomycetidae</taxon>
        <taxon>Eurotiales</taxon>
        <taxon>Aspergillaceae</taxon>
        <taxon>Aspergillus</taxon>
        <taxon>Aspergillus subgen. Circumdati</taxon>
    </lineage>
</organism>
<dbReference type="OrthoDB" id="408152at2759"/>
<protein>
    <submittedName>
        <fullName evidence="1">P-loop containing nucleoside triphosphate hydrolase protein</fullName>
    </submittedName>
</protein>
<accession>A0A5N6TYJ1</accession>
<name>A0A5N6TYJ1_ASPAV</name>
<keyword evidence="2" id="KW-1185">Reference proteome</keyword>
<dbReference type="AlphaFoldDB" id="A0A5N6TYJ1"/>
<dbReference type="Pfam" id="PF17784">
    <property type="entry name" value="Sulfotransfer_4"/>
    <property type="match status" value="1"/>
</dbReference>